<feature type="chain" id="PRO_5046108531" description="DUF3993 domain-containing protein" evidence="1">
    <location>
        <begin position="26"/>
        <end position="196"/>
    </location>
</feature>
<keyword evidence="3" id="KW-1185">Reference proteome</keyword>
<dbReference type="PROSITE" id="PS51257">
    <property type="entry name" value="PROKAR_LIPOPROTEIN"/>
    <property type="match status" value="1"/>
</dbReference>
<protein>
    <recommendedName>
        <fullName evidence="4">DUF3993 domain-containing protein</fullName>
    </recommendedName>
</protein>
<reference evidence="2 3" key="1">
    <citation type="submission" date="2020-08" db="EMBL/GenBank/DDBJ databases">
        <title>A Genomic Blueprint of the Chicken Gut Microbiome.</title>
        <authorList>
            <person name="Gilroy R."/>
            <person name="Ravi A."/>
            <person name="Getino M."/>
            <person name="Pursley I."/>
            <person name="Horton D.L."/>
            <person name="Alikhan N.-F."/>
            <person name="Baker D."/>
            <person name="Gharbi K."/>
            <person name="Hall N."/>
            <person name="Watson M."/>
            <person name="Adriaenssens E.M."/>
            <person name="Foster-Nyarko E."/>
            <person name="Jarju S."/>
            <person name="Secka A."/>
            <person name="Antonio M."/>
            <person name="Oren A."/>
            <person name="Chaudhuri R."/>
            <person name="La Ragione R.M."/>
            <person name="Hildebrand F."/>
            <person name="Pallen M.J."/>
        </authorList>
    </citation>
    <scope>NUCLEOTIDE SEQUENCE [LARGE SCALE GENOMIC DNA]</scope>
    <source>
        <strain evidence="2 3">Sa1BUA13</strain>
    </source>
</reference>
<dbReference type="EMBL" id="JACSPU010000002">
    <property type="protein sequence ID" value="MBD8014466.1"/>
    <property type="molecule type" value="Genomic_DNA"/>
</dbReference>
<name>A0ABR8WCN3_9BACL</name>
<organism evidence="2 3">
    <name type="scientific">Planococcus wigleyi</name>
    <dbReference type="NCBI Taxonomy" id="2762216"/>
    <lineage>
        <taxon>Bacteria</taxon>
        <taxon>Bacillati</taxon>
        <taxon>Bacillota</taxon>
        <taxon>Bacilli</taxon>
        <taxon>Bacillales</taxon>
        <taxon>Caryophanaceae</taxon>
        <taxon>Planococcus</taxon>
    </lineage>
</organism>
<feature type="signal peptide" evidence="1">
    <location>
        <begin position="1"/>
        <end position="25"/>
    </location>
</feature>
<evidence type="ECO:0008006" key="4">
    <source>
        <dbReference type="Google" id="ProtNLM"/>
    </source>
</evidence>
<evidence type="ECO:0000313" key="2">
    <source>
        <dbReference type="EMBL" id="MBD8014466.1"/>
    </source>
</evidence>
<proteinExistence type="predicted"/>
<gene>
    <name evidence="2" type="ORF">H9630_06500</name>
</gene>
<dbReference type="RefSeq" id="WP_191714697.1">
    <property type="nucleotide sequence ID" value="NZ_JACSPU010000002.1"/>
</dbReference>
<evidence type="ECO:0000313" key="3">
    <source>
        <dbReference type="Proteomes" id="UP000658980"/>
    </source>
</evidence>
<accession>A0ABR8WCN3</accession>
<comment type="caution">
    <text evidence="2">The sequence shown here is derived from an EMBL/GenBank/DDBJ whole genome shotgun (WGS) entry which is preliminary data.</text>
</comment>
<keyword evidence="1" id="KW-0732">Signal</keyword>
<sequence length="196" mass="22290">MNGLKLSFRKSMLILLLACVSLAVAGCSQSGKAQQNNVADENKEAIQAVIEKEFNGPDKKYRELWEAAMAFQTDDMDEEEYNAFQETPEYKELLNYMEETYAPYFTANAYETFSRTGAFAYSFSEKDYTLNTDDLEITQSENEPTLYNFTFDVNYENESGETGVYSFEGNSIVPEKGKIGKIQFDDQDGLNQAIQE</sequence>
<evidence type="ECO:0000256" key="1">
    <source>
        <dbReference type="SAM" id="SignalP"/>
    </source>
</evidence>
<dbReference type="Proteomes" id="UP000658980">
    <property type="component" value="Unassembled WGS sequence"/>
</dbReference>